<dbReference type="Pfam" id="PF09481">
    <property type="entry name" value="CRISPR_Cse1"/>
    <property type="match status" value="1"/>
</dbReference>
<dbReference type="InterPro" id="IPR013381">
    <property type="entry name" value="CRISPR-assoc_prot_Cse1"/>
</dbReference>
<dbReference type="CDD" id="cd09729">
    <property type="entry name" value="Cse1_I-E"/>
    <property type="match status" value="1"/>
</dbReference>
<evidence type="ECO:0000313" key="2">
    <source>
        <dbReference type="EMBL" id="MQS39029.1"/>
    </source>
</evidence>
<accession>A0ABW9P0T0</accession>
<organism evidence="2 3">
    <name type="scientific">Streptomyces katsurahamanus</name>
    <dbReference type="NCBI Taxonomy" id="2577098"/>
    <lineage>
        <taxon>Bacteria</taxon>
        <taxon>Bacillati</taxon>
        <taxon>Actinomycetota</taxon>
        <taxon>Actinomycetes</taxon>
        <taxon>Kitasatosporales</taxon>
        <taxon>Streptomycetaceae</taxon>
        <taxon>Streptomyces</taxon>
    </lineage>
</organism>
<sequence>MFNLLDEPWLSARPAGDAVGDGGRAGGARAVGLRRLLLDAEQFQDLVVDLPTQKPAIFRQLLLPVVVDALGQPANAAEWAEMFQAGAFTEKQRQGLTAYFDEHGHLFDLFDPVEPFAQVAGLHTAKGETKGSALLVATAATGNNVPLFSSRTEGDPLELTPAQAARWLLHTHCWDTAAIKTGAVGDPQAKSGKTTGNPVGPLGQLGVTMPMGRTVYETLLLNIPFGQAPLSDDRPQWHRRATEGAVEATLSCALPAWQTRTARGLLDVWTWQSRRIRLIPEETPAGLRVTRVIVAAGDRLTTTPRTDPHTAWIGDRPASRAKKSANGRSANSLRPRRHQPGRAAWRGLEALLAVGSVGQDREATATRSGFQTSVLLSKLREVGARMPQAYPLQVELTGIAYGNQSAVIEDIVFDEIPLPITALDPEGIVYDSLLGAVDQAENLATAVNHLSGDLRRAAGSEPIPWDKGQRPGDTLLHALDPVVRRLLAGLRAAGEDFDVSERGLEAWEQKAERATWKVAEQIFSTAAPGLFTGRTVIKDGKEHVYRLSTAERAFRHRLDTILTRRAAGRGKG</sequence>
<reference evidence="2 3" key="1">
    <citation type="submission" date="2019-06" db="EMBL/GenBank/DDBJ databases">
        <title>Comparative genomics and metabolomics analyses of clavulanic acid producing Streptomyces species provides insight into specialized metabolism and evolution of beta-lactam biosynthetic gene clusters.</title>
        <authorList>
            <person name="Moore M.A."/>
            <person name="Cruz-Morales P."/>
            <person name="Barona Gomez F."/>
            <person name="Kapil T."/>
        </authorList>
    </citation>
    <scope>NUCLEOTIDE SEQUENCE [LARGE SCALE GENOMIC DNA]</scope>
    <source>
        <strain evidence="2 3">T-272</strain>
    </source>
</reference>
<dbReference type="NCBIfam" id="TIGR02547">
    <property type="entry name" value="casA_cse1"/>
    <property type="match status" value="1"/>
</dbReference>
<evidence type="ECO:0000313" key="3">
    <source>
        <dbReference type="Proteomes" id="UP000460558"/>
    </source>
</evidence>
<name>A0ABW9P0T0_9ACTN</name>
<evidence type="ECO:0000256" key="1">
    <source>
        <dbReference type="SAM" id="MobiDB-lite"/>
    </source>
</evidence>
<keyword evidence="3" id="KW-1185">Reference proteome</keyword>
<dbReference type="EMBL" id="VDEQ01000305">
    <property type="protein sequence ID" value="MQS39029.1"/>
    <property type="molecule type" value="Genomic_DNA"/>
</dbReference>
<gene>
    <name evidence="2" type="primary">casA</name>
    <name evidence="2" type="ORF">FFZ77_26665</name>
</gene>
<comment type="caution">
    <text evidence="2">The sequence shown here is derived from an EMBL/GenBank/DDBJ whole genome shotgun (WGS) entry which is preliminary data.</text>
</comment>
<dbReference type="Gene3D" id="1.10.132.100">
    <property type="match status" value="1"/>
</dbReference>
<dbReference type="Proteomes" id="UP000460558">
    <property type="component" value="Unassembled WGS sequence"/>
</dbReference>
<protein>
    <submittedName>
        <fullName evidence="2">Type I-E CRISPR-associated protein Cse1/CasA</fullName>
    </submittedName>
</protein>
<feature type="region of interest" description="Disordered" evidence="1">
    <location>
        <begin position="301"/>
        <end position="339"/>
    </location>
</feature>
<proteinExistence type="predicted"/>